<comment type="caution">
    <text evidence="11">The sequence shown here is derived from an EMBL/GenBank/DDBJ whole genome shotgun (WGS) entry which is preliminary data.</text>
</comment>
<dbReference type="GO" id="GO:0047545">
    <property type="term" value="F:(S)-2-hydroxyglutarate dehydrogenase activity"/>
    <property type="evidence" value="ECO:0007669"/>
    <property type="project" value="TreeGrafter"/>
</dbReference>
<dbReference type="Gene3D" id="3.50.50.60">
    <property type="entry name" value="FAD/NAD(P)-binding domain"/>
    <property type="match status" value="1"/>
</dbReference>
<evidence type="ECO:0000256" key="8">
    <source>
        <dbReference type="ARBA" id="ARBA00023002"/>
    </source>
</evidence>
<dbReference type="SUPFAM" id="SSF51905">
    <property type="entry name" value="FAD/NAD(P)-binding domain"/>
    <property type="match status" value="1"/>
</dbReference>
<evidence type="ECO:0000313" key="11">
    <source>
        <dbReference type="EMBL" id="OHA02625.1"/>
    </source>
</evidence>
<dbReference type="Pfam" id="PF06039">
    <property type="entry name" value="Mqo"/>
    <property type="match status" value="1"/>
</dbReference>
<dbReference type="PANTHER" id="PTHR43104">
    <property type="entry name" value="L-2-HYDROXYGLUTARATE DEHYDROGENASE, MITOCHONDRIAL"/>
    <property type="match status" value="1"/>
</dbReference>
<dbReference type="GO" id="GO:0008924">
    <property type="term" value="F:L-malate dehydrogenase (quinone) activity"/>
    <property type="evidence" value="ECO:0007669"/>
    <property type="project" value="UniProtKB-EC"/>
</dbReference>
<protein>
    <recommendedName>
        <fullName evidence="4">malate dehydrogenase (quinone)</fullName>
        <ecNumber evidence="4">1.1.5.4</ecNumber>
    </recommendedName>
    <alternativeName>
        <fullName evidence="10">MQO</fullName>
    </alternativeName>
    <alternativeName>
        <fullName evidence="9">Malate dehydrogenase [quinone]</fullName>
    </alternativeName>
</protein>
<dbReference type="EC" id="1.1.5.4" evidence="4"/>
<dbReference type="GO" id="GO:0006099">
    <property type="term" value="P:tricarboxylic acid cycle"/>
    <property type="evidence" value="ECO:0007669"/>
    <property type="project" value="UniProtKB-UniPathway"/>
</dbReference>
<dbReference type="GO" id="GO:0005737">
    <property type="term" value="C:cytoplasm"/>
    <property type="evidence" value="ECO:0007669"/>
    <property type="project" value="TreeGrafter"/>
</dbReference>
<dbReference type="PANTHER" id="PTHR43104:SF2">
    <property type="entry name" value="L-2-HYDROXYGLUTARATE DEHYDROGENASE, MITOCHONDRIAL"/>
    <property type="match status" value="1"/>
</dbReference>
<evidence type="ECO:0000256" key="10">
    <source>
        <dbReference type="ARBA" id="ARBA00031550"/>
    </source>
</evidence>
<dbReference type="EMBL" id="MHQL01000029">
    <property type="protein sequence ID" value="OHA02625.1"/>
    <property type="molecule type" value="Genomic_DNA"/>
</dbReference>
<name>A0A1G2KT32_9BACT</name>
<dbReference type="InterPro" id="IPR036188">
    <property type="entry name" value="FAD/NAD-bd_sf"/>
</dbReference>
<gene>
    <name evidence="11" type="ORF">A3C16_00225</name>
</gene>
<evidence type="ECO:0000256" key="6">
    <source>
        <dbReference type="ARBA" id="ARBA00022630"/>
    </source>
</evidence>
<evidence type="ECO:0000313" key="12">
    <source>
        <dbReference type="Proteomes" id="UP000177811"/>
    </source>
</evidence>
<evidence type="ECO:0000256" key="1">
    <source>
        <dbReference type="ARBA" id="ARBA00001139"/>
    </source>
</evidence>
<dbReference type="Gene3D" id="3.30.9.10">
    <property type="entry name" value="D-Amino Acid Oxidase, subunit A, domain 2"/>
    <property type="match status" value="1"/>
</dbReference>
<evidence type="ECO:0000256" key="5">
    <source>
        <dbReference type="ARBA" id="ARBA00022532"/>
    </source>
</evidence>
<keyword evidence="8" id="KW-0560">Oxidoreductase</keyword>
<dbReference type="AlphaFoldDB" id="A0A1G2KT32"/>
<keyword evidence="7" id="KW-0274">FAD</keyword>
<dbReference type="UniPathway" id="UPA00223">
    <property type="reaction ID" value="UER01008"/>
</dbReference>
<keyword evidence="5" id="KW-0816">Tricarboxylic acid cycle</keyword>
<comment type="catalytic activity">
    <reaction evidence="1">
        <text>(S)-malate + a quinone = a quinol + oxaloacetate</text>
        <dbReference type="Rhea" id="RHEA:46012"/>
        <dbReference type="ChEBI" id="CHEBI:15589"/>
        <dbReference type="ChEBI" id="CHEBI:16452"/>
        <dbReference type="ChEBI" id="CHEBI:24646"/>
        <dbReference type="ChEBI" id="CHEBI:132124"/>
        <dbReference type="EC" id="1.1.5.4"/>
    </reaction>
</comment>
<dbReference type="Proteomes" id="UP000177811">
    <property type="component" value="Unassembled WGS sequence"/>
</dbReference>
<evidence type="ECO:0000256" key="3">
    <source>
        <dbReference type="ARBA" id="ARBA00005012"/>
    </source>
</evidence>
<reference evidence="11 12" key="1">
    <citation type="journal article" date="2016" name="Nat. Commun.">
        <title>Thousands of microbial genomes shed light on interconnected biogeochemical processes in an aquifer system.</title>
        <authorList>
            <person name="Anantharaman K."/>
            <person name="Brown C.T."/>
            <person name="Hug L.A."/>
            <person name="Sharon I."/>
            <person name="Castelle C.J."/>
            <person name="Probst A.J."/>
            <person name="Thomas B.C."/>
            <person name="Singh A."/>
            <person name="Wilkins M.J."/>
            <person name="Karaoz U."/>
            <person name="Brodie E.L."/>
            <person name="Williams K.H."/>
            <person name="Hubbard S.S."/>
            <person name="Banfield J.F."/>
        </authorList>
    </citation>
    <scope>NUCLEOTIDE SEQUENCE [LARGE SCALE GENOMIC DNA]</scope>
</reference>
<evidence type="ECO:0000256" key="4">
    <source>
        <dbReference type="ARBA" id="ARBA00013026"/>
    </source>
</evidence>
<dbReference type="InterPro" id="IPR006231">
    <property type="entry name" value="MQO"/>
</dbReference>
<accession>A0A1G2KT32</accession>
<organism evidence="11 12">
    <name type="scientific">Candidatus Sungbacteria bacterium RIFCSPHIGHO2_02_FULL_51_29</name>
    <dbReference type="NCBI Taxonomy" id="1802273"/>
    <lineage>
        <taxon>Bacteria</taxon>
        <taxon>Candidatus Sungiibacteriota</taxon>
    </lineage>
</organism>
<sequence length="449" mass="49919">MTAEKVYDVFIGGLGVSGASVSYFVCEYLKGATTIAGVEHYEAPALVNSKSMHNAQTLHRGENETNYDLSHAIEMRDKAKILEAFLLAHATKGDGTYRRVSKMLLGVGDAEVALLRKRYEEFHPYFPYIKLLERDEIALYEPKAVEGRDPKEPILAFLVENGFAVNYQKLAELFIASARASAAARGKTYDTFFNTEITGISRDGKLWVITTTNGTFRARIAIFATGPYSLLFAHRLGYAKDLALLPVAGSFYRSKIPHLLNGKIYQPQKEGLPFARFHADTSVEGNGETRFGPTAKPLPLFERHHWGTFVDFLRIGTFSLRGLRALASIFASKTVLGFAFKNALYEMPYIGKRLVLKELQRIIPTIRARDIELCRGAGGIRPQIIDLAKRKLQMGIETIYGDDSMFIVTPSPGASSSGKTGETAARKAAEMLGDEHFFDEEAFRKEFGN</sequence>
<proteinExistence type="predicted"/>
<comment type="cofactor">
    <cofactor evidence="2">
        <name>FAD</name>
        <dbReference type="ChEBI" id="CHEBI:57692"/>
    </cofactor>
</comment>
<evidence type="ECO:0000256" key="2">
    <source>
        <dbReference type="ARBA" id="ARBA00001974"/>
    </source>
</evidence>
<comment type="pathway">
    <text evidence="3">Carbohydrate metabolism; tricarboxylic acid cycle; oxaloacetate from (S)-malate (quinone route): step 1/1.</text>
</comment>
<evidence type="ECO:0000256" key="7">
    <source>
        <dbReference type="ARBA" id="ARBA00022827"/>
    </source>
</evidence>
<keyword evidence="6" id="KW-0285">Flavoprotein</keyword>
<evidence type="ECO:0000256" key="9">
    <source>
        <dbReference type="ARBA" id="ARBA00030660"/>
    </source>
</evidence>